<keyword evidence="2" id="KW-1185">Reference proteome</keyword>
<protein>
    <submittedName>
        <fullName evidence="1">Uncharacterized protein</fullName>
    </submittedName>
</protein>
<dbReference type="AlphaFoldDB" id="A0A6A0A481"/>
<accession>A0A6A0A481</accession>
<evidence type="ECO:0000313" key="2">
    <source>
        <dbReference type="Proteomes" id="UP000485058"/>
    </source>
</evidence>
<proteinExistence type="predicted"/>
<dbReference type="Proteomes" id="UP000485058">
    <property type="component" value="Unassembled WGS sequence"/>
</dbReference>
<sequence length="28" mass="3219">MDCNTVDDVGQKLETSFANSLTELFKRR</sequence>
<reference evidence="1 2" key="1">
    <citation type="submission" date="2020-02" db="EMBL/GenBank/DDBJ databases">
        <title>Draft genome sequence of Haematococcus lacustris strain NIES-144.</title>
        <authorList>
            <person name="Morimoto D."/>
            <person name="Nakagawa S."/>
            <person name="Yoshida T."/>
            <person name="Sawayama S."/>
        </authorList>
    </citation>
    <scope>NUCLEOTIDE SEQUENCE [LARGE SCALE GENOMIC DNA]</scope>
    <source>
        <strain evidence="1 2">NIES-144</strain>
    </source>
</reference>
<comment type="caution">
    <text evidence="1">The sequence shown here is derived from an EMBL/GenBank/DDBJ whole genome shotgun (WGS) entry which is preliminary data.</text>
</comment>
<dbReference type="EMBL" id="BLLF01003465">
    <property type="protein sequence ID" value="GFH27414.1"/>
    <property type="molecule type" value="Genomic_DNA"/>
</dbReference>
<organism evidence="1 2">
    <name type="scientific">Haematococcus lacustris</name>
    <name type="common">Green alga</name>
    <name type="synonym">Haematococcus pluvialis</name>
    <dbReference type="NCBI Taxonomy" id="44745"/>
    <lineage>
        <taxon>Eukaryota</taxon>
        <taxon>Viridiplantae</taxon>
        <taxon>Chlorophyta</taxon>
        <taxon>core chlorophytes</taxon>
        <taxon>Chlorophyceae</taxon>
        <taxon>CS clade</taxon>
        <taxon>Chlamydomonadales</taxon>
        <taxon>Haematococcaceae</taxon>
        <taxon>Haematococcus</taxon>
    </lineage>
</organism>
<gene>
    <name evidence="1" type="ORF">HaLaN_25732</name>
</gene>
<name>A0A6A0A481_HAELA</name>
<feature type="non-terminal residue" evidence="1">
    <location>
        <position position="1"/>
    </location>
</feature>
<evidence type="ECO:0000313" key="1">
    <source>
        <dbReference type="EMBL" id="GFH27414.1"/>
    </source>
</evidence>
<feature type="non-terminal residue" evidence="1">
    <location>
        <position position="28"/>
    </location>
</feature>